<evidence type="ECO:0000256" key="4">
    <source>
        <dbReference type="PROSITE-ProRule" id="PRU00076"/>
    </source>
</evidence>
<dbReference type="PROSITE" id="PS50026">
    <property type="entry name" value="EGF_3"/>
    <property type="match status" value="2"/>
</dbReference>
<protein>
    <recommendedName>
        <fullName evidence="6">EGF-like domain-containing protein</fullName>
    </recommendedName>
</protein>
<keyword evidence="3" id="KW-0333">Golgi apparatus</keyword>
<keyword evidence="8" id="KW-1185">Reference proteome</keyword>
<dbReference type="SMART" id="SM00181">
    <property type="entry name" value="EGF"/>
    <property type="match status" value="3"/>
</dbReference>
<dbReference type="PROSITE" id="PS00022">
    <property type="entry name" value="EGF_1"/>
    <property type="match status" value="2"/>
</dbReference>
<dbReference type="PANTHER" id="PTHR11062:SF376">
    <property type="entry name" value="EXOSTOSIN FAMILY PROTEIN"/>
    <property type="match status" value="1"/>
</dbReference>
<feature type="non-terminal residue" evidence="7">
    <location>
        <position position="680"/>
    </location>
</feature>
<evidence type="ECO:0000256" key="1">
    <source>
        <dbReference type="ARBA" id="ARBA00004323"/>
    </source>
</evidence>
<dbReference type="Pfam" id="PF03016">
    <property type="entry name" value="Exostosin_GT47"/>
    <property type="match status" value="1"/>
</dbReference>
<feature type="disulfide bond" evidence="4">
    <location>
        <begin position="224"/>
        <end position="234"/>
    </location>
</feature>
<comment type="caution">
    <text evidence="4">Lacks conserved residue(s) required for the propagation of feature annotation.</text>
</comment>
<dbReference type="GO" id="GO:0016757">
    <property type="term" value="F:glycosyltransferase activity"/>
    <property type="evidence" value="ECO:0007669"/>
    <property type="project" value="InterPro"/>
</dbReference>
<evidence type="ECO:0000256" key="3">
    <source>
        <dbReference type="ARBA" id="ARBA00023034"/>
    </source>
</evidence>
<comment type="caution">
    <text evidence="7">The sequence shown here is derived from an EMBL/GenBank/DDBJ whole genome shotgun (WGS) entry which is preliminary data.</text>
</comment>
<sequence>QLLNMWRHGYIPWCFVLLSLHIVQQVLSTETVAVTALGGQPFNQFKELDKTCDKECTSHGNCNKELGECECPFGLTGPSCQSPTLPACRTTLRPGAPIFLGRSVPRNCHCYRQLLRATCLPSNSSSPSSTATPSSRCASHTVSLWGALTCFEHTSQPEEQQLSELPERLDDPAYRWQRGVVTRRVAEGGGAAAEQEAEEVRDFEPLAKPPSHDHLRFAVALSKCPNRCSDQGVCRLVGAGGSGPPTCYCQPGFAGPDCSQPAPSPLCPNDCGGRGTCVGGFCKCKPPYWGIGCGRSKAFEPVKDSVSYPYYPALKIYMYDVPMGIAGPQQFDDGDTDVYIIYQAFMRFMEAFLADTGGVRTENPHEANLFYIPTFAYYVTANLGDPTAAVARAVDWVADKFPFFKRSGGKDHFVVLTSDRGGCYLKAMPQTENLIRLVHFGLERPNITDMGPLVQNREYGCFKSSRDVVLAPFFKPKATLVREVHAQLEQPGGAEKLMEKKDVLFFFSGDVRHHEPEYSGGVRQALSALLSKTTYPDVVFKAGFQPMSAGEYEDLLARAKFCLAPYGHGWGIRLTHALMHACVPVIIQDKVRQPFEDLLHYPDFSVRVSKADIPRIVEILRAVPQEDVLRMMKENVRVYRAFIWQPELGGLAYNYTIASLRRRLSYVRGELYEAGTRRLR</sequence>
<proteinExistence type="inferred from homology"/>
<comment type="subcellular location">
    <subcellularLocation>
        <location evidence="1">Golgi apparatus membrane</location>
        <topology evidence="1">Single-pass type II membrane protein</topology>
    </subcellularLocation>
</comment>
<keyword evidence="5" id="KW-0732">Signal</keyword>
<reference evidence="7 8" key="1">
    <citation type="journal article" date="2021" name="Sci. Rep.">
        <title>Genome sequencing of the multicellular alga Astrephomene provides insights into convergent evolution of germ-soma differentiation.</title>
        <authorList>
            <person name="Yamashita S."/>
            <person name="Yamamoto K."/>
            <person name="Matsuzaki R."/>
            <person name="Suzuki S."/>
            <person name="Yamaguchi H."/>
            <person name="Hirooka S."/>
            <person name="Minakuchi Y."/>
            <person name="Miyagishima S."/>
            <person name="Kawachi M."/>
            <person name="Toyoda A."/>
            <person name="Nozaki H."/>
        </authorList>
    </citation>
    <scope>NUCLEOTIDE SEQUENCE [LARGE SCALE GENOMIC DNA]</scope>
    <source>
        <strain evidence="7 8">NIES-4017</strain>
    </source>
</reference>
<feature type="domain" description="EGF-like" evidence="6">
    <location>
        <begin position="220"/>
        <end position="259"/>
    </location>
</feature>
<evidence type="ECO:0000256" key="2">
    <source>
        <dbReference type="ARBA" id="ARBA00010271"/>
    </source>
</evidence>
<keyword evidence="4" id="KW-0245">EGF-like domain</keyword>
<feature type="chain" id="PRO_5042034139" description="EGF-like domain-containing protein" evidence="5">
    <location>
        <begin position="29"/>
        <end position="680"/>
    </location>
</feature>
<dbReference type="InterPro" id="IPR004263">
    <property type="entry name" value="Exostosin"/>
</dbReference>
<dbReference type="EMBL" id="BMAR01000003">
    <property type="protein sequence ID" value="GFR42337.1"/>
    <property type="molecule type" value="Genomic_DNA"/>
</dbReference>
<feature type="domain" description="EGF-like" evidence="6">
    <location>
        <begin position="48"/>
        <end position="81"/>
    </location>
</feature>
<feature type="disulfide bond" evidence="4">
    <location>
        <begin position="249"/>
        <end position="258"/>
    </location>
</feature>
<comment type="similarity">
    <text evidence="2">Belongs to the glycosyltransferase 47 family.</text>
</comment>
<keyword evidence="4" id="KW-1015">Disulfide bond</keyword>
<feature type="signal peptide" evidence="5">
    <location>
        <begin position="1"/>
        <end position="28"/>
    </location>
</feature>
<name>A0AAD3HIQ5_9CHLO</name>
<dbReference type="GO" id="GO:0000139">
    <property type="term" value="C:Golgi membrane"/>
    <property type="evidence" value="ECO:0007669"/>
    <property type="project" value="UniProtKB-SubCell"/>
</dbReference>
<dbReference type="Proteomes" id="UP001054857">
    <property type="component" value="Unassembled WGS sequence"/>
</dbReference>
<dbReference type="AlphaFoldDB" id="A0AAD3HIQ5"/>
<evidence type="ECO:0000259" key="6">
    <source>
        <dbReference type="PROSITE" id="PS50026"/>
    </source>
</evidence>
<accession>A0AAD3HIQ5</accession>
<evidence type="ECO:0000313" key="8">
    <source>
        <dbReference type="Proteomes" id="UP001054857"/>
    </source>
</evidence>
<dbReference type="InterPro" id="IPR040911">
    <property type="entry name" value="Exostosin_GT47"/>
</dbReference>
<dbReference type="PROSITE" id="PS01186">
    <property type="entry name" value="EGF_2"/>
    <property type="match status" value="1"/>
</dbReference>
<dbReference type="InterPro" id="IPR000742">
    <property type="entry name" value="EGF"/>
</dbReference>
<feature type="disulfide bond" evidence="4">
    <location>
        <begin position="52"/>
        <end position="62"/>
    </location>
</feature>
<feature type="disulfide bond" evidence="4">
    <location>
        <begin position="71"/>
        <end position="80"/>
    </location>
</feature>
<gene>
    <name evidence="7" type="ORF">Agub_g3245</name>
</gene>
<evidence type="ECO:0000313" key="7">
    <source>
        <dbReference type="EMBL" id="GFR42337.1"/>
    </source>
</evidence>
<dbReference type="Gene3D" id="2.10.25.10">
    <property type="entry name" value="Laminin"/>
    <property type="match status" value="1"/>
</dbReference>
<evidence type="ECO:0000256" key="5">
    <source>
        <dbReference type="SAM" id="SignalP"/>
    </source>
</evidence>
<dbReference type="PANTHER" id="PTHR11062">
    <property type="entry name" value="EXOSTOSIN HEPARAN SULFATE GLYCOSYLTRANSFERASE -RELATED"/>
    <property type="match status" value="1"/>
</dbReference>
<organism evidence="7 8">
    <name type="scientific">Astrephomene gubernaculifera</name>
    <dbReference type="NCBI Taxonomy" id="47775"/>
    <lineage>
        <taxon>Eukaryota</taxon>
        <taxon>Viridiplantae</taxon>
        <taxon>Chlorophyta</taxon>
        <taxon>core chlorophytes</taxon>
        <taxon>Chlorophyceae</taxon>
        <taxon>CS clade</taxon>
        <taxon>Chlamydomonadales</taxon>
        <taxon>Astrephomenaceae</taxon>
        <taxon>Astrephomene</taxon>
    </lineage>
</organism>